<proteinExistence type="predicted"/>
<evidence type="ECO:0000259" key="2">
    <source>
        <dbReference type="Pfam" id="PF00144"/>
    </source>
</evidence>
<dbReference type="InterPro" id="IPR012338">
    <property type="entry name" value="Beta-lactam/transpept-like"/>
</dbReference>
<evidence type="ECO:0000313" key="3">
    <source>
        <dbReference type="EMBL" id="NEK23913.1"/>
    </source>
</evidence>
<dbReference type="Pfam" id="PF00144">
    <property type="entry name" value="Beta-lactamase"/>
    <property type="match status" value="1"/>
</dbReference>
<comment type="caution">
    <text evidence="3">The sequence shown here is derived from an EMBL/GenBank/DDBJ whole genome shotgun (WGS) entry which is preliminary data.</text>
</comment>
<keyword evidence="4" id="KW-1185">Reference proteome</keyword>
<feature type="domain" description="Beta-lactamase-related" evidence="2">
    <location>
        <begin position="138"/>
        <end position="419"/>
    </location>
</feature>
<keyword evidence="1" id="KW-0732">Signal</keyword>
<dbReference type="EMBL" id="JAABNT010000011">
    <property type="protein sequence ID" value="NEK23913.1"/>
    <property type="molecule type" value="Genomic_DNA"/>
</dbReference>
<feature type="chain" id="PRO_5026683911" evidence="1">
    <location>
        <begin position="26"/>
        <end position="446"/>
    </location>
</feature>
<dbReference type="Proteomes" id="UP000468591">
    <property type="component" value="Unassembled WGS sequence"/>
</dbReference>
<dbReference type="GO" id="GO:0016787">
    <property type="term" value="F:hydrolase activity"/>
    <property type="evidence" value="ECO:0007669"/>
    <property type="project" value="UniProtKB-KW"/>
</dbReference>
<dbReference type="AlphaFoldDB" id="A0A6P0CHG0"/>
<keyword evidence="3" id="KW-0378">Hydrolase</keyword>
<dbReference type="RefSeq" id="WP_164354843.1">
    <property type="nucleotide sequence ID" value="NZ_JAABNT010000011.1"/>
</dbReference>
<dbReference type="InterPro" id="IPR050789">
    <property type="entry name" value="Diverse_Enzym_Activities"/>
</dbReference>
<feature type="signal peptide" evidence="1">
    <location>
        <begin position="1"/>
        <end position="25"/>
    </location>
</feature>
<dbReference type="InterPro" id="IPR001466">
    <property type="entry name" value="Beta-lactam-related"/>
</dbReference>
<organism evidence="3 4">
    <name type="scientific">Sulfitobacter sediminilitoris</name>
    <dbReference type="NCBI Taxonomy" id="2698830"/>
    <lineage>
        <taxon>Bacteria</taxon>
        <taxon>Pseudomonadati</taxon>
        <taxon>Pseudomonadota</taxon>
        <taxon>Alphaproteobacteria</taxon>
        <taxon>Rhodobacterales</taxon>
        <taxon>Roseobacteraceae</taxon>
        <taxon>Sulfitobacter</taxon>
    </lineage>
</organism>
<sequence length="446" mass="48581">MSSSISKLLPLVAAAGLALSGASFATAQTAPLSAQESDPRVMGWMQGFPPPPDKLITQPDSNYFSFPKLRWSVCHLREFLPTEEISRGLGAPSPLDYPTPAAFAELRQQIDALTFTPMNSDTPMTWEDSLYANYTDGMLILHEGEVVYERYFGCLEEEGKHAIMSMTKSITGLLGEILVAEGTLDDSLLVRDVIPEIGDSAFASATVREVMDMTTGVQYSENYSDPNADIWVYSRAASPLPKPEGYDGPDGYWEYLQQVKPEGNHGDAFHYKTINSDMLGWMISRVTGKAVTDLASERLWRPMGAEQDAYQTVDGKGVPFAGGGVTAGLRDLGRLGMLMLNEGKAGDTPVFPAEVVRKIAAGGDPAKFSGFATIPNGSYTSQWWVFHNDHGAYAARGVHGQTIYVDPTARMVLARLASYPRAQNGFIDPTSLPAYQAVAEFLMSRD</sequence>
<dbReference type="PANTHER" id="PTHR43283:SF7">
    <property type="entry name" value="BETA-LACTAMASE-RELATED DOMAIN-CONTAINING PROTEIN"/>
    <property type="match status" value="1"/>
</dbReference>
<accession>A0A6P0CHG0</accession>
<evidence type="ECO:0000313" key="4">
    <source>
        <dbReference type="Proteomes" id="UP000468591"/>
    </source>
</evidence>
<evidence type="ECO:0000256" key="1">
    <source>
        <dbReference type="SAM" id="SignalP"/>
    </source>
</evidence>
<gene>
    <name evidence="3" type="ORF">GV827_16090</name>
</gene>
<reference evidence="3 4" key="1">
    <citation type="submission" date="2020-01" db="EMBL/GenBank/DDBJ databases">
        <title>Sulfitobacter sediminilitoris sp. nov., isolated from a tidal flat.</title>
        <authorList>
            <person name="Park S."/>
            <person name="Yoon J.-H."/>
        </authorList>
    </citation>
    <scope>NUCLEOTIDE SEQUENCE [LARGE SCALE GENOMIC DNA]</scope>
    <source>
        <strain evidence="3 4">JBTF-M27</strain>
    </source>
</reference>
<protein>
    <submittedName>
        <fullName evidence="3">Serine hydrolase</fullName>
    </submittedName>
</protein>
<dbReference type="SUPFAM" id="SSF56601">
    <property type="entry name" value="beta-lactamase/transpeptidase-like"/>
    <property type="match status" value="1"/>
</dbReference>
<dbReference type="PANTHER" id="PTHR43283">
    <property type="entry name" value="BETA-LACTAMASE-RELATED"/>
    <property type="match status" value="1"/>
</dbReference>
<name>A0A6P0CHG0_9RHOB</name>
<dbReference type="Gene3D" id="3.40.710.10">
    <property type="entry name" value="DD-peptidase/beta-lactamase superfamily"/>
    <property type="match status" value="1"/>
</dbReference>